<keyword evidence="2" id="KW-1133">Transmembrane helix</keyword>
<evidence type="ECO:0000313" key="5">
    <source>
        <dbReference type="Proteomes" id="UP000316476"/>
    </source>
</evidence>
<evidence type="ECO:0000313" key="6">
    <source>
        <dbReference type="Proteomes" id="UP000317238"/>
    </source>
</evidence>
<accession>A0A5C5Y6C4</accession>
<feature type="transmembrane region" description="Helical" evidence="2">
    <location>
        <begin position="82"/>
        <end position="106"/>
    </location>
</feature>
<keyword evidence="2" id="KW-0472">Membrane</keyword>
<sequence>MPRSSRSRDFGPALLRPWIKKRGSRVLGQTFRGIVGEALFYAGLFLLGVFGLSLIIASRVAVIRQAPIPLPEVSPEITSSGLGTWILGILSAVAILTGIAGLLYRISQIGASNERRSAIRARAKQIELIGPTADQTVKLPGVPQGKRLTESPGERQTYRLGASTQETGIVGTAALTMLWNAAWFTLLSVVLSGFWFSRPRWVLAGLLIPTGFLGVRMFRHFVAQLRRQAGVGPTIVEISDHPLVPGNQYRVHVSQMGRLRLKNLRVYLTCQEEAFFHQGTDVRVERYDAFHQDLAKEHNVRVDPHTPWQQQFNLDLPPDVMHSFVGNHNAIRWRLVVSGESRPWPSFCRSFPVVVHPPGLSMRRNPR</sequence>
<reference evidence="5 6" key="1">
    <citation type="submission" date="2019-02" db="EMBL/GenBank/DDBJ databases">
        <title>Deep-cultivation of Planctomycetes and their phenomic and genomic characterization uncovers novel biology.</title>
        <authorList>
            <person name="Wiegand S."/>
            <person name="Jogler M."/>
            <person name="Boedeker C."/>
            <person name="Pinto D."/>
            <person name="Vollmers J."/>
            <person name="Rivas-Marin E."/>
            <person name="Kohn T."/>
            <person name="Peeters S.H."/>
            <person name="Heuer A."/>
            <person name="Rast P."/>
            <person name="Oberbeckmann S."/>
            <person name="Bunk B."/>
            <person name="Jeske O."/>
            <person name="Meyerdierks A."/>
            <person name="Storesund J.E."/>
            <person name="Kallscheuer N."/>
            <person name="Luecker S."/>
            <person name="Lage O.M."/>
            <person name="Pohl T."/>
            <person name="Merkel B.J."/>
            <person name="Hornburger P."/>
            <person name="Mueller R.-W."/>
            <person name="Bruemmer F."/>
            <person name="Labrenz M."/>
            <person name="Spormann A.M."/>
            <person name="Op Den Camp H."/>
            <person name="Overmann J."/>
            <person name="Amann R."/>
            <person name="Jetten M.S.M."/>
            <person name="Mascher T."/>
            <person name="Medema M.H."/>
            <person name="Devos D.P."/>
            <person name="Kaster A.-K."/>
            <person name="Ovreas L."/>
            <person name="Rohde M."/>
            <person name="Galperin M.Y."/>
            <person name="Jogler C."/>
        </authorList>
    </citation>
    <scope>NUCLEOTIDE SEQUENCE [LARGE SCALE GENOMIC DNA]</scope>
    <source>
        <strain evidence="3 6">Pan14r</strain>
        <strain evidence="4 5">V7</strain>
    </source>
</reference>
<feature type="compositionally biased region" description="Basic and acidic residues" evidence="1">
    <location>
        <begin position="147"/>
        <end position="157"/>
    </location>
</feature>
<feature type="transmembrane region" description="Helical" evidence="2">
    <location>
        <begin position="38"/>
        <end position="62"/>
    </location>
</feature>
<dbReference type="RefSeq" id="WP_145301077.1">
    <property type="nucleotide sequence ID" value="NZ_CP036319.1"/>
</dbReference>
<gene>
    <name evidence="3" type="ORF">Pan14r_24710</name>
    <name evidence="4" type="ORF">V7x_14050</name>
</gene>
<proteinExistence type="predicted"/>
<accession>A0A5C6FU40</accession>
<feature type="transmembrane region" description="Helical" evidence="2">
    <location>
        <begin position="169"/>
        <end position="195"/>
    </location>
</feature>
<evidence type="ECO:0000313" key="4">
    <source>
        <dbReference type="EMBL" id="TWU65851.1"/>
    </source>
</evidence>
<dbReference type="Proteomes" id="UP000316476">
    <property type="component" value="Unassembled WGS sequence"/>
</dbReference>
<keyword evidence="6" id="KW-1185">Reference proteome</keyword>
<evidence type="ECO:0000313" key="3">
    <source>
        <dbReference type="EMBL" id="TWT70171.1"/>
    </source>
</evidence>
<dbReference type="OrthoDB" id="239334at2"/>
<dbReference type="Proteomes" id="UP000317238">
    <property type="component" value="Unassembled WGS sequence"/>
</dbReference>
<comment type="caution">
    <text evidence="4">The sequence shown here is derived from an EMBL/GenBank/DDBJ whole genome shotgun (WGS) entry which is preliminary data.</text>
</comment>
<evidence type="ECO:0000256" key="2">
    <source>
        <dbReference type="SAM" id="Phobius"/>
    </source>
</evidence>
<dbReference type="EMBL" id="SJPL01000001">
    <property type="protein sequence ID" value="TWT70171.1"/>
    <property type="molecule type" value="Genomic_DNA"/>
</dbReference>
<protein>
    <recommendedName>
        <fullName evidence="7">DUF3592 domain-containing protein</fullName>
    </recommendedName>
</protein>
<organism evidence="4 5">
    <name type="scientific">Crateriforma conspicua</name>
    <dbReference type="NCBI Taxonomy" id="2527996"/>
    <lineage>
        <taxon>Bacteria</taxon>
        <taxon>Pseudomonadati</taxon>
        <taxon>Planctomycetota</taxon>
        <taxon>Planctomycetia</taxon>
        <taxon>Planctomycetales</taxon>
        <taxon>Planctomycetaceae</taxon>
        <taxon>Crateriforma</taxon>
    </lineage>
</organism>
<keyword evidence="2" id="KW-0812">Transmembrane</keyword>
<feature type="transmembrane region" description="Helical" evidence="2">
    <location>
        <begin position="201"/>
        <end position="218"/>
    </location>
</feature>
<dbReference type="AlphaFoldDB" id="A0A5C6FU40"/>
<dbReference type="EMBL" id="SJPZ01000001">
    <property type="protein sequence ID" value="TWU65851.1"/>
    <property type="molecule type" value="Genomic_DNA"/>
</dbReference>
<name>A0A5C6FU40_9PLAN</name>
<feature type="region of interest" description="Disordered" evidence="1">
    <location>
        <begin position="139"/>
        <end position="160"/>
    </location>
</feature>
<evidence type="ECO:0008006" key="7">
    <source>
        <dbReference type="Google" id="ProtNLM"/>
    </source>
</evidence>
<evidence type="ECO:0000256" key="1">
    <source>
        <dbReference type="SAM" id="MobiDB-lite"/>
    </source>
</evidence>